<feature type="region of interest" description="Disordered" evidence="1">
    <location>
        <begin position="371"/>
        <end position="396"/>
    </location>
</feature>
<sequence length="396" mass="41057">MPHSELMPIGVFARRTGLTSSALRFHADLSSLPGTRSRHPLDLRQPPKKFGENRGRTSSLVPRPQPGDGLVAQASGTGGHGLGHSLVPVPGHLVETGAVPAAYSGAGEETGNGHQRTCPATAVKSGQHGDPPATVPCPIHRGLDQNPQQGVTDPDGQRGGGTAVGGPPASEVEAGLERTTAVAGERAVSPELPLRRERSGPVPAVQGDLAVRLRLRTTGGEAQPGAAGAAPLHDLHPHLREVHPGGSLALLPVPRPGLTGGLVPVLVPHHLVPGTGSEMASRGVPDVGDGLALEVEDPVLRVQFLQQSVEGGDHFLHPSAGQRLERDGMAQGGHGASLPQGRPAAPRRSCRGRSELVPYVGVVSWGCLTVWSPGTPPRPPSTPPSRRRWRASPHRS</sequence>
<protein>
    <submittedName>
        <fullName evidence="2">Uncharacterized protein</fullName>
    </submittedName>
</protein>
<organism evidence="2 3">
    <name type="scientific">Streptomyces taklimakanensis</name>
    <dbReference type="NCBI Taxonomy" id="2569853"/>
    <lineage>
        <taxon>Bacteria</taxon>
        <taxon>Bacillati</taxon>
        <taxon>Actinomycetota</taxon>
        <taxon>Actinomycetes</taxon>
        <taxon>Kitasatosporales</taxon>
        <taxon>Streptomycetaceae</taxon>
        <taxon>Streptomyces</taxon>
    </lineage>
</organism>
<keyword evidence="3" id="KW-1185">Reference proteome</keyword>
<reference evidence="2 3" key="1">
    <citation type="submission" date="2019-11" db="EMBL/GenBank/DDBJ databases">
        <authorList>
            <person name="Yuan L."/>
        </authorList>
    </citation>
    <scope>NUCLEOTIDE SEQUENCE [LARGE SCALE GENOMIC DNA]</scope>
    <source>
        <strain evidence="2 3">TRM43335</strain>
    </source>
</reference>
<feature type="region of interest" description="Disordered" evidence="1">
    <location>
        <begin position="31"/>
        <end position="67"/>
    </location>
</feature>
<feature type="region of interest" description="Disordered" evidence="1">
    <location>
        <begin position="325"/>
        <end position="349"/>
    </location>
</feature>
<feature type="compositionally biased region" description="Pro residues" evidence="1">
    <location>
        <begin position="374"/>
        <end position="383"/>
    </location>
</feature>
<dbReference type="EMBL" id="WIXO01000001">
    <property type="protein sequence ID" value="MTE17694.1"/>
    <property type="molecule type" value="Genomic_DNA"/>
</dbReference>
<evidence type="ECO:0000313" key="3">
    <source>
        <dbReference type="Proteomes" id="UP000473014"/>
    </source>
</evidence>
<name>A0A6G2B644_9ACTN</name>
<comment type="caution">
    <text evidence="2">The sequence shown here is derived from an EMBL/GenBank/DDBJ whole genome shotgun (WGS) entry which is preliminary data.</text>
</comment>
<proteinExistence type="predicted"/>
<dbReference type="AlphaFoldDB" id="A0A6G2B644"/>
<accession>A0A6G2B644</accession>
<evidence type="ECO:0000313" key="2">
    <source>
        <dbReference type="EMBL" id="MTE17694.1"/>
    </source>
</evidence>
<dbReference type="Proteomes" id="UP000473014">
    <property type="component" value="Unassembled WGS sequence"/>
</dbReference>
<feature type="region of interest" description="Disordered" evidence="1">
    <location>
        <begin position="122"/>
        <end position="173"/>
    </location>
</feature>
<feature type="compositionally biased region" description="Basic residues" evidence="1">
    <location>
        <begin position="385"/>
        <end position="396"/>
    </location>
</feature>
<gene>
    <name evidence="2" type="ORF">F0L17_00810</name>
</gene>
<evidence type="ECO:0000256" key="1">
    <source>
        <dbReference type="SAM" id="MobiDB-lite"/>
    </source>
</evidence>